<feature type="compositionally biased region" description="Low complexity" evidence="1">
    <location>
        <begin position="9"/>
        <end position="48"/>
    </location>
</feature>
<dbReference type="Proteomes" id="UP001222325">
    <property type="component" value="Unassembled WGS sequence"/>
</dbReference>
<protein>
    <submittedName>
        <fullName evidence="2">Uncharacterized protein</fullName>
    </submittedName>
</protein>
<feature type="region of interest" description="Disordered" evidence="1">
    <location>
        <begin position="1"/>
        <end position="48"/>
    </location>
</feature>
<feature type="region of interest" description="Disordered" evidence="1">
    <location>
        <begin position="634"/>
        <end position="720"/>
    </location>
</feature>
<feature type="compositionally biased region" description="Low complexity" evidence="1">
    <location>
        <begin position="695"/>
        <end position="715"/>
    </location>
</feature>
<dbReference type="AlphaFoldDB" id="A0AAD6U2P6"/>
<evidence type="ECO:0000256" key="1">
    <source>
        <dbReference type="SAM" id="MobiDB-lite"/>
    </source>
</evidence>
<sequence length="744" mass="75880">MSSTTTLVAPRATASASTSTSTSTFTATKSSTAASAGDTATPATPTHTTRVRFDAECILIPDTPHAKRPRLLTKSYSLPLWRKGRAHREEDEAHVVLKVALPSFKSKSRTTSRSPPPVAHAVPSCLRASPSFTSPSFSPSASAPLSLTIPLYPLAPTPSTPLSASTSSPAPAPPTLSTISAVYTSAPRSTVVSAATSPAPPTRTVPLRACCPECAARVAVAEEAFSRGAQRVRRRAASNLGLAAGQSSLFLAAQAGGFLSPQRAEEGAGGALMSGTGLAQVNRIVAELERRRASATPSPVGTPPVSPFSTHGRASPSLLGPALARVVEGGGSRSGSASGSGRTSPLPLLPLGIAVDEVDKERRRRSVDLGGLRRERTLGMELLLPEYDGMSEAPASAPPTASAFPFSISGNASNTQANANGRGTPVPAYADDDDAELFPLPCRAGTPRGSPAPTPKGSPAATPSSGGSPAGSELSVHRAGRTQGSPLAPGRETAYTREQEGEEKKAGEAKRERERRSRSEAVCVALGSGGRREREERERVAAMATCARGLLLPPGEGGTGSRESSRSRSGSSESLLAGAGTDEGERERERRDQDKPLPVLPRLAAVVLATGPYSPAIAPRARPLSYHARVASAPAGASSPDTASAPPLPLPSSATPTTPTASTSTSTDASTSISTTAPTATPSRSPPAPPPASPPLRRSSSAMRLRSPSTSSTGRTGRRAFGALVDALKGVTSMSGAPGGGVAV</sequence>
<feature type="compositionally biased region" description="Low complexity" evidence="1">
    <location>
        <begin position="334"/>
        <end position="344"/>
    </location>
</feature>
<feature type="region of interest" description="Disordered" evidence="1">
    <location>
        <begin position="327"/>
        <end position="348"/>
    </location>
</feature>
<feature type="compositionally biased region" description="Low complexity" evidence="1">
    <location>
        <begin position="457"/>
        <end position="472"/>
    </location>
</feature>
<feature type="region of interest" description="Disordered" evidence="1">
    <location>
        <begin position="415"/>
        <end position="600"/>
    </location>
</feature>
<reference evidence="2" key="1">
    <citation type="submission" date="2023-03" db="EMBL/GenBank/DDBJ databases">
        <title>Massive genome expansion in bonnet fungi (Mycena s.s.) driven by repeated elements and novel gene families across ecological guilds.</title>
        <authorList>
            <consortium name="Lawrence Berkeley National Laboratory"/>
            <person name="Harder C.B."/>
            <person name="Miyauchi S."/>
            <person name="Viragh M."/>
            <person name="Kuo A."/>
            <person name="Thoen E."/>
            <person name="Andreopoulos B."/>
            <person name="Lu D."/>
            <person name="Skrede I."/>
            <person name="Drula E."/>
            <person name="Henrissat B."/>
            <person name="Morin E."/>
            <person name="Kohler A."/>
            <person name="Barry K."/>
            <person name="LaButti K."/>
            <person name="Morin E."/>
            <person name="Salamov A."/>
            <person name="Lipzen A."/>
            <person name="Mereny Z."/>
            <person name="Hegedus B."/>
            <person name="Baldrian P."/>
            <person name="Stursova M."/>
            <person name="Weitz H."/>
            <person name="Taylor A."/>
            <person name="Grigoriev I.V."/>
            <person name="Nagy L.G."/>
            <person name="Martin F."/>
            <person name="Kauserud H."/>
        </authorList>
    </citation>
    <scope>NUCLEOTIDE SEQUENCE</scope>
    <source>
        <strain evidence="2">CBHHK173m</strain>
    </source>
</reference>
<evidence type="ECO:0000313" key="3">
    <source>
        <dbReference type="Proteomes" id="UP001222325"/>
    </source>
</evidence>
<organism evidence="2 3">
    <name type="scientific">Mycena belliarum</name>
    <dbReference type="NCBI Taxonomy" id="1033014"/>
    <lineage>
        <taxon>Eukaryota</taxon>
        <taxon>Fungi</taxon>
        <taxon>Dikarya</taxon>
        <taxon>Basidiomycota</taxon>
        <taxon>Agaricomycotina</taxon>
        <taxon>Agaricomycetes</taxon>
        <taxon>Agaricomycetidae</taxon>
        <taxon>Agaricales</taxon>
        <taxon>Marasmiineae</taxon>
        <taxon>Mycenaceae</taxon>
        <taxon>Mycena</taxon>
    </lineage>
</organism>
<feature type="compositionally biased region" description="Pro residues" evidence="1">
    <location>
        <begin position="684"/>
        <end position="694"/>
    </location>
</feature>
<feature type="compositionally biased region" description="Basic and acidic residues" evidence="1">
    <location>
        <begin position="583"/>
        <end position="595"/>
    </location>
</feature>
<comment type="caution">
    <text evidence="2">The sequence shown here is derived from an EMBL/GenBank/DDBJ whole genome shotgun (WGS) entry which is preliminary data.</text>
</comment>
<feature type="compositionally biased region" description="Basic and acidic residues" evidence="1">
    <location>
        <begin position="530"/>
        <end position="540"/>
    </location>
</feature>
<dbReference type="EMBL" id="JARJCN010000026">
    <property type="protein sequence ID" value="KAJ7088401.1"/>
    <property type="molecule type" value="Genomic_DNA"/>
</dbReference>
<feature type="region of interest" description="Disordered" evidence="1">
    <location>
        <begin position="291"/>
        <end position="313"/>
    </location>
</feature>
<feature type="compositionally biased region" description="Low complexity" evidence="1">
    <location>
        <begin position="567"/>
        <end position="580"/>
    </location>
</feature>
<keyword evidence="3" id="KW-1185">Reference proteome</keyword>
<name>A0AAD6U2P6_9AGAR</name>
<feature type="compositionally biased region" description="Low complexity" evidence="1">
    <location>
        <begin position="634"/>
        <end position="683"/>
    </location>
</feature>
<evidence type="ECO:0000313" key="2">
    <source>
        <dbReference type="EMBL" id="KAJ7088401.1"/>
    </source>
</evidence>
<feature type="compositionally biased region" description="Basic and acidic residues" evidence="1">
    <location>
        <begin position="494"/>
        <end position="519"/>
    </location>
</feature>
<gene>
    <name evidence="2" type="ORF">B0H15DRAFT_289918</name>
</gene>
<accession>A0AAD6U2P6</accession>
<proteinExistence type="predicted"/>